<dbReference type="Gene3D" id="3.30.420.10">
    <property type="entry name" value="Ribonuclease H-like superfamily/Ribonuclease H"/>
    <property type="match status" value="1"/>
</dbReference>
<dbReference type="EMBL" id="ML769526">
    <property type="protein sequence ID" value="KAE9395699.1"/>
    <property type="molecule type" value="Genomic_DNA"/>
</dbReference>
<name>A0A6A4HBL0_9AGAR</name>
<dbReference type="OrthoDB" id="2898134at2759"/>
<keyword evidence="2" id="KW-1185">Reference proteome</keyword>
<protein>
    <submittedName>
        <fullName evidence="1">Uncharacterized protein</fullName>
    </submittedName>
</protein>
<feature type="non-terminal residue" evidence="1">
    <location>
        <position position="119"/>
    </location>
</feature>
<proteinExistence type="predicted"/>
<dbReference type="GO" id="GO:0003676">
    <property type="term" value="F:nucleic acid binding"/>
    <property type="evidence" value="ECO:0007669"/>
    <property type="project" value="InterPro"/>
</dbReference>
<evidence type="ECO:0000313" key="2">
    <source>
        <dbReference type="Proteomes" id="UP000799118"/>
    </source>
</evidence>
<dbReference type="SUPFAM" id="SSF53098">
    <property type="entry name" value="Ribonuclease H-like"/>
    <property type="match status" value="1"/>
</dbReference>
<dbReference type="InterPro" id="IPR012337">
    <property type="entry name" value="RNaseH-like_sf"/>
</dbReference>
<dbReference type="AlphaFoldDB" id="A0A6A4HBL0"/>
<evidence type="ECO:0000313" key="1">
    <source>
        <dbReference type="EMBL" id="KAE9395699.1"/>
    </source>
</evidence>
<dbReference type="InterPro" id="IPR036397">
    <property type="entry name" value="RNaseH_sf"/>
</dbReference>
<reference evidence="1" key="1">
    <citation type="journal article" date="2019" name="Environ. Microbiol.">
        <title>Fungal ecological strategies reflected in gene transcription - a case study of two litter decomposers.</title>
        <authorList>
            <person name="Barbi F."/>
            <person name="Kohler A."/>
            <person name="Barry K."/>
            <person name="Baskaran P."/>
            <person name="Daum C."/>
            <person name="Fauchery L."/>
            <person name="Ihrmark K."/>
            <person name="Kuo A."/>
            <person name="LaButti K."/>
            <person name="Lipzen A."/>
            <person name="Morin E."/>
            <person name="Grigoriev I.V."/>
            <person name="Henrissat B."/>
            <person name="Lindahl B."/>
            <person name="Martin F."/>
        </authorList>
    </citation>
    <scope>NUCLEOTIDE SEQUENCE</scope>
    <source>
        <strain evidence="1">JB14</strain>
    </source>
</reference>
<accession>A0A6A4HBL0</accession>
<feature type="non-terminal residue" evidence="1">
    <location>
        <position position="1"/>
    </location>
</feature>
<sequence length="119" mass="13162">AGAGIYYGNDCSHNMSLRVPGPALSYNQSCTFAIWMAIKECPRDRPLIVYTTSEFVANALTRYAPSNAKNKWSCANGDLLRSITMRIREREAMLHIALIHPSHVNKHREAAESLAAEGA</sequence>
<dbReference type="Proteomes" id="UP000799118">
    <property type="component" value="Unassembled WGS sequence"/>
</dbReference>
<gene>
    <name evidence="1" type="ORF">BT96DRAFT_764215</name>
</gene>
<organism evidence="1 2">
    <name type="scientific">Gymnopus androsaceus JB14</name>
    <dbReference type="NCBI Taxonomy" id="1447944"/>
    <lineage>
        <taxon>Eukaryota</taxon>
        <taxon>Fungi</taxon>
        <taxon>Dikarya</taxon>
        <taxon>Basidiomycota</taxon>
        <taxon>Agaricomycotina</taxon>
        <taxon>Agaricomycetes</taxon>
        <taxon>Agaricomycetidae</taxon>
        <taxon>Agaricales</taxon>
        <taxon>Marasmiineae</taxon>
        <taxon>Omphalotaceae</taxon>
        <taxon>Gymnopus</taxon>
    </lineage>
</organism>